<accession>B4R9Q1</accession>
<dbReference type="HOGENOM" id="CLU_1709950_0_0_5"/>
<dbReference type="Proteomes" id="UP000001868">
    <property type="component" value="Chromosome"/>
</dbReference>
<dbReference type="KEGG" id="pzu:PHZ_c1401"/>
<dbReference type="AlphaFoldDB" id="B4R9Q1"/>
<gene>
    <name evidence="3" type="ordered locus">PHZ_c1401</name>
</gene>
<feature type="coiled-coil region" evidence="1">
    <location>
        <begin position="99"/>
        <end position="151"/>
    </location>
</feature>
<keyword evidence="1" id="KW-0175">Coiled coil</keyword>
<proteinExistence type="predicted"/>
<evidence type="ECO:0008006" key="5">
    <source>
        <dbReference type="Google" id="ProtNLM"/>
    </source>
</evidence>
<evidence type="ECO:0000256" key="1">
    <source>
        <dbReference type="SAM" id="Coils"/>
    </source>
</evidence>
<evidence type="ECO:0000313" key="3">
    <source>
        <dbReference type="EMBL" id="ACG77815.1"/>
    </source>
</evidence>
<evidence type="ECO:0000313" key="4">
    <source>
        <dbReference type="Proteomes" id="UP000001868"/>
    </source>
</evidence>
<name>B4R9Q1_PHEZH</name>
<sequence>MAPRLKVFVTSDGLTDYVVATSSKVKALAAWGSHQDLFKTGLAHQTDDPELIEAAAAQPGEVLRRPAGTRGELAKLKPAKPKAQKGPSKAALRKVADLEKKLADQVAADERALAALEARREALERQIRELRERQAREVGRLEDRLSAARRALET</sequence>
<organism evidence="3 4">
    <name type="scientific">Phenylobacterium zucineum (strain HLK1)</name>
    <dbReference type="NCBI Taxonomy" id="450851"/>
    <lineage>
        <taxon>Bacteria</taxon>
        <taxon>Pseudomonadati</taxon>
        <taxon>Pseudomonadota</taxon>
        <taxon>Alphaproteobacteria</taxon>
        <taxon>Caulobacterales</taxon>
        <taxon>Caulobacteraceae</taxon>
        <taxon>Phenylobacterium</taxon>
    </lineage>
</organism>
<dbReference type="EMBL" id="CP000747">
    <property type="protein sequence ID" value="ACG77815.1"/>
    <property type="molecule type" value="Genomic_DNA"/>
</dbReference>
<protein>
    <recommendedName>
        <fullName evidence="5">Cell envelope biogenesis protein TolA</fullName>
    </recommendedName>
</protein>
<feature type="region of interest" description="Disordered" evidence="2">
    <location>
        <begin position="65"/>
        <end position="91"/>
    </location>
</feature>
<dbReference type="RefSeq" id="WP_012521959.1">
    <property type="nucleotide sequence ID" value="NC_011144.1"/>
</dbReference>
<evidence type="ECO:0000256" key="2">
    <source>
        <dbReference type="SAM" id="MobiDB-lite"/>
    </source>
</evidence>
<reference evidence="3 4" key="1">
    <citation type="journal article" date="2008" name="BMC Genomics">
        <title>Complete genome of Phenylobacterium zucineum - a novel facultative intracellular bacterium isolated from human erythroleukemia cell line K562.</title>
        <authorList>
            <person name="Luo Y."/>
            <person name="Xu X."/>
            <person name="Ding Z."/>
            <person name="Liu Z."/>
            <person name="Zhang B."/>
            <person name="Yan Z."/>
            <person name="Sun J."/>
            <person name="Hu S."/>
            <person name="Hu X."/>
        </authorList>
    </citation>
    <scope>NUCLEOTIDE SEQUENCE [LARGE SCALE GENOMIC DNA]</scope>
    <source>
        <strain evidence="3 4">HLK1</strain>
    </source>
</reference>
<dbReference type="eggNOG" id="ENOG50332JA">
    <property type="taxonomic scope" value="Bacteria"/>
</dbReference>
<keyword evidence="4" id="KW-1185">Reference proteome</keyword>
<dbReference type="OrthoDB" id="7478510at2"/>
<dbReference type="STRING" id="450851.PHZ_c1401"/>